<gene>
    <name evidence="3" type="ORF">LCGC14_0060220</name>
</gene>
<keyword evidence="2" id="KW-1133">Transmembrane helix</keyword>
<comment type="caution">
    <text evidence="3">The sequence shown here is derived from an EMBL/GenBank/DDBJ whole genome shotgun (WGS) entry which is preliminary data.</text>
</comment>
<feature type="transmembrane region" description="Helical" evidence="2">
    <location>
        <begin position="12"/>
        <end position="34"/>
    </location>
</feature>
<proteinExistence type="predicted"/>
<evidence type="ECO:0000256" key="1">
    <source>
        <dbReference type="SAM" id="MobiDB-lite"/>
    </source>
</evidence>
<evidence type="ECO:0000256" key="2">
    <source>
        <dbReference type="SAM" id="Phobius"/>
    </source>
</evidence>
<keyword evidence="2" id="KW-0472">Membrane</keyword>
<sequence>MQSLMQSLTFAQWLDLAVLLVTGLLVLFGFWLMAGAQQDDSQPDLHYLAEIDDFRGNAAVEHWANVFVLNNVPRRFGLSFAQFMTNPRGYLQVLFFYPAKDVPEVRPLLPAQVVVYERLLREELEAEELQQLQDRELAALESRYQTISNSGGRITSSMATRKQPRKWQTRGTHLKHA</sequence>
<name>A0A0F9W3Q0_9ZZZZ</name>
<evidence type="ECO:0000313" key="3">
    <source>
        <dbReference type="EMBL" id="KKO06838.1"/>
    </source>
</evidence>
<feature type="compositionally biased region" description="Basic residues" evidence="1">
    <location>
        <begin position="162"/>
        <end position="177"/>
    </location>
</feature>
<organism evidence="3">
    <name type="scientific">marine sediment metagenome</name>
    <dbReference type="NCBI Taxonomy" id="412755"/>
    <lineage>
        <taxon>unclassified sequences</taxon>
        <taxon>metagenomes</taxon>
        <taxon>ecological metagenomes</taxon>
    </lineage>
</organism>
<dbReference type="AlphaFoldDB" id="A0A0F9W3Q0"/>
<accession>A0A0F9W3Q0</accession>
<dbReference type="EMBL" id="LAZR01000014">
    <property type="protein sequence ID" value="KKO06838.1"/>
    <property type="molecule type" value="Genomic_DNA"/>
</dbReference>
<reference evidence="3" key="1">
    <citation type="journal article" date="2015" name="Nature">
        <title>Complex archaea that bridge the gap between prokaryotes and eukaryotes.</title>
        <authorList>
            <person name="Spang A."/>
            <person name="Saw J.H."/>
            <person name="Jorgensen S.L."/>
            <person name="Zaremba-Niedzwiedzka K."/>
            <person name="Martijn J."/>
            <person name="Lind A.E."/>
            <person name="van Eijk R."/>
            <person name="Schleper C."/>
            <person name="Guy L."/>
            <person name="Ettema T.J."/>
        </authorList>
    </citation>
    <scope>NUCLEOTIDE SEQUENCE</scope>
</reference>
<keyword evidence="2" id="KW-0812">Transmembrane</keyword>
<protein>
    <submittedName>
        <fullName evidence="3">Uncharacterized protein</fullName>
    </submittedName>
</protein>
<feature type="compositionally biased region" description="Polar residues" evidence="1">
    <location>
        <begin position="150"/>
        <end position="160"/>
    </location>
</feature>
<feature type="region of interest" description="Disordered" evidence="1">
    <location>
        <begin position="150"/>
        <end position="177"/>
    </location>
</feature>